<evidence type="ECO:0000313" key="3">
    <source>
        <dbReference type="Proteomes" id="UP001187192"/>
    </source>
</evidence>
<evidence type="ECO:0000256" key="1">
    <source>
        <dbReference type="SAM" id="MobiDB-lite"/>
    </source>
</evidence>
<keyword evidence="3" id="KW-1185">Reference proteome</keyword>
<dbReference type="Proteomes" id="UP001187192">
    <property type="component" value="Unassembled WGS sequence"/>
</dbReference>
<feature type="non-terminal residue" evidence="2">
    <location>
        <position position="44"/>
    </location>
</feature>
<evidence type="ECO:0000313" key="2">
    <source>
        <dbReference type="EMBL" id="GMN49745.1"/>
    </source>
</evidence>
<protein>
    <submittedName>
        <fullName evidence="2">Uncharacterized protein</fullName>
    </submittedName>
</protein>
<dbReference type="EMBL" id="BTGU01000032">
    <property type="protein sequence ID" value="GMN49745.1"/>
    <property type="molecule type" value="Genomic_DNA"/>
</dbReference>
<organism evidence="2 3">
    <name type="scientific">Ficus carica</name>
    <name type="common">Common fig</name>
    <dbReference type="NCBI Taxonomy" id="3494"/>
    <lineage>
        <taxon>Eukaryota</taxon>
        <taxon>Viridiplantae</taxon>
        <taxon>Streptophyta</taxon>
        <taxon>Embryophyta</taxon>
        <taxon>Tracheophyta</taxon>
        <taxon>Spermatophyta</taxon>
        <taxon>Magnoliopsida</taxon>
        <taxon>eudicotyledons</taxon>
        <taxon>Gunneridae</taxon>
        <taxon>Pentapetalae</taxon>
        <taxon>rosids</taxon>
        <taxon>fabids</taxon>
        <taxon>Rosales</taxon>
        <taxon>Moraceae</taxon>
        <taxon>Ficeae</taxon>
        <taxon>Ficus</taxon>
    </lineage>
</organism>
<dbReference type="AlphaFoldDB" id="A0AA88ACC8"/>
<accession>A0AA88ACC8</accession>
<name>A0AA88ACC8_FICCA</name>
<comment type="caution">
    <text evidence="2">The sequence shown here is derived from an EMBL/GenBank/DDBJ whole genome shotgun (WGS) entry which is preliminary data.</text>
</comment>
<feature type="region of interest" description="Disordered" evidence="1">
    <location>
        <begin position="1"/>
        <end position="44"/>
    </location>
</feature>
<proteinExistence type="predicted"/>
<sequence length="44" mass="5030">MPPNTPSPTRLDDEPLPCRCQRWTKPQPRRCHPWPDPGPPATQA</sequence>
<feature type="compositionally biased region" description="Pro residues" evidence="1">
    <location>
        <begin position="34"/>
        <end position="44"/>
    </location>
</feature>
<reference evidence="2" key="1">
    <citation type="submission" date="2023-07" db="EMBL/GenBank/DDBJ databases">
        <title>draft genome sequence of fig (Ficus carica).</title>
        <authorList>
            <person name="Takahashi T."/>
            <person name="Nishimura K."/>
        </authorList>
    </citation>
    <scope>NUCLEOTIDE SEQUENCE</scope>
</reference>
<gene>
    <name evidence="2" type="ORF">TIFTF001_018902</name>
</gene>